<dbReference type="Proteomes" id="UP000230431">
    <property type="component" value="Unassembled WGS sequence"/>
</dbReference>
<gene>
    <name evidence="1" type="ORF">COV08_00745</name>
</gene>
<accession>A0A2H0RIL5</accession>
<proteinExistence type="predicted"/>
<dbReference type="Gene3D" id="3.30.428.10">
    <property type="entry name" value="HIT-like"/>
    <property type="match status" value="1"/>
</dbReference>
<organism evidence="1 2">
    <name type="scientific">Candidatus Vogelbacteria bacterium CG10_big_fil_rev_8_21_14_0_10_49_38</name>
    <dbReference type="NCBI Taxonomy" id="1975043"/>
    <lineage>
        <taxon>Bacteria</taxon>
        <taxon>Candidatus Vogeliibacteriota</taxon>
    </lineage>
</organism>
<evidence type="ECO:0000313" key="1">
    <source>
        <dbReference type="EMBL" id="PIR46280.1"/>
    </source>
</evidence>
<evidence type="ECO:0008006" key="3">
    <source>
        <dbReference type="Google" id="ProtNLM"/>
    </source>
</evidence>
<protein>
    <recommendedName>
        <fullName evidence="3">HIT domain-containing protein</fullName>
    </recommendedName>
</protein>
<reference evidence="1 2" key="1">
    <citation type="submission" date="2017-09" db="EMBL/GenBank/DDBJ databases">
        <title>Depth-based differentiation of microbial function through sediment-hosted aquifers and enrichment of novel symbionts in the deep terrestrial subsurface.</title>
        <authorList>
            <person name="Probst A.J."/>
            <person name="Ladd B."/>
            <person name="Jarett J.K."/>
            <person name="Geller-Mcgrath D.E."/>
            <person name="Sieber C.M."/>
            <person name="Emerson J.B."/>
            <person name="Anantharaman K."/>
            <person name="Thomas B.C."/>
            <person name="Malmstrom R."/>
            <person name="Stieglmeier M."/>
            <person name="Klingl A."/>
            <person name="Woyke T."/>
            <person name="Ryan C.M."/>
            <person name="Banfield J.F."/>
        </authorList>
    </citation>
    <scope>NUCLEOTIDE SEQUENCE [LARGE SCALE GENOMIC DNA]</scope>
    <source>
        <strain evidence="1">CG10_big_fil_rev_8_21_14_0_10_49_38</strain>
    </source>
</reference>
<name>A0A2H0RIL5_9BACT</name>
<dbReference type="InterPro" id="IPR036265">
    <property type="entry name" value="HIT-like_sf"/>
</dbReference>
<dbReference type="SUPFAM" id="SSF54197">
    <property type="entry name" value="HIT-like"/>
    <property type="match status" value="1"/>
</dbReference>
<comment type="caution">
    <text evidence="1">The sequence shown here is derived from an EMBL/GenBank/DDBJ whole genome shotgun (WGS) entry which is preliminary data.</text>
</comment>
<dbReference type="AlphaFoldDB" id="A0A2H0RIL5"/>
<dbReference type="EMBL" id="PCYK01000004">
    <property type="protein sequence ID" value="PIR46280.1"/>
    <property type="molecule type" value="Genomic_DNA"/>
</dbReference>
<sequence length="155" mass="18064">MVKEKKLQDFHHVRRADQLRKMKEIEKRGICHLCPKYLKTYHDAAIEREGKYWAVTKNDYPYAGTALHYMIIHRRHIEHISKISGQAWAELADHFKWLKRTSKLPGGGFFMRFGDSAYTGATALHLHAHVILGDRRKNKGTQKILNVPLGYEQAK</sequence>
<evidence type="ECO:0000313" key="2">
    <source>
        <dbReference type="Proteomes" id="UP000230431"/>
    </source>
</evidence>